<dbReference type="Gene3D" id="3.40.50.300">
    <property type="entry name" value="P-loop containing nucleotide triphosphate hydrolases"/>
    <property type="match status" value="2"/>
</dbReference>
<evidence type="ECO:0000256" key="2">
    <source>
        <dbReference type="ARBA" id="ARBA00005417"/>
    </source>
</evidence>
<dbReference type="Proteomes" id="UP000190286">
    <property type="component" value="Unassembled WGS sequence"/>
</dbReference>
<dbReference type="Pfam" id="PF00005">
    <property type="entry name" value="ABC_tran"/>
    <property type="match status" value="2"/>
</dbReference>
<dbReference type="InterPro" id="IPR015856">
    <property type="entry name" value="ABC_transpr_CbiO/EcfA_su"/>
</dbReference>
<organism evidence="12 13">
    <name type="scientific">Gemmiger formicilis</name>
    <dbReference type="NCBI Taxonomy" id="745368"/>
    <lineage>
        <taxon>Bacteria</taxon>
        <taxon>Bacillati</taxon>
        <taxon>Bacillota</taxon>
        <taxon>Clostridia</taxon>
        <taxon>Eubacteriales</taxon>
        <taxon>Gemmiger</taxon>
    </lineage>
</organism>
<dbReference type="InterPro" id="IPR027417">
    <property type="entry name" value="P-loop_NTPase"/>
</dbReference>
<dbReference type="InterPro" id="IPR003439">
    <property type="entry name" value="ABC_transporter-like_ATP-bd"/>
</dbReference>
<dbReference type="STRING" id="745368.SAMN02745178_02191"/>
<dbReference type="GO" id="GO:0005524">
    <property type="term" value="F:ATP binding"/>
    <property type="evidence" value="ECO:0007669"/>
    <property type="project" value="UniProtKB-KW"/>
</dbReference>
<evidence type="ECO:0000256" key="6">
    <source>
        <dbReference type="ARBA" id="ARBA00022741"/>
    </source>
</evidence>
<evidence type="ECO:0000313" key="12">
    <source>
        <dbReference type="EMBL" id="SKA91996.1"/>
    </source>
</evidence>
<gene>
    <name evidence="12" type="ORF">SAMN02745178_02191</name>
</gene>
<keyword evidence="5" id="KW-0677">Repeat</keyword>
<dbReference type="SMART" id="SM00382">
    <property type="entry name" value="AAA"/>
    <property type="match status" value="2"/>
</dbReference>
<dbReference type="GeneID" id="93338639"/>
<proteinExistence type="inferred from homology"/>
<feature type="domain" description="ABC transporter" evidence="11">
    <location>
        <begin position="267"/>
        <end position="468"/>
    </location>
</feature>
<protein>
    <submittedName>
        <fullName evidence="12">Energy-coupling factor transport system ATP-binding protein</fullName>
    </submittedName>
</protein>
<evidence type="ECO:0000256" key="5">
    <source>
        <dbReference type="ARBA" id="ARBA00022737"/>
    </source>
</evidence>
<evidence type="ECO:0000256" key="9">
    <source>
        <dbReference type="ARBA" id="ARBA00023136"/>
    </source>
</evidence>
<keyword evidence="6" id="KW-0547">Nucleotide-binding</keyword>
<evidence type="ECO:0000256" key="3">
    <source>
        <dbReference type="ARBA" id="ARBA00022448"/>
    </source>
</evidence>
<feature type="domain" description="ABC transporter" evidence="11">
    <location>
        <begin position="2"/>
        <end position="241"/>
    </location>
</feature>
<comment type="function">
    <text evidence="10">Probably part of an ABC transporter complex. Responsible for energy coupling to the transport system.</text>
</comment>
<accession>A0A1T4XR12</accession>
<evidence type="ECO:0000259" key="11">
    <source>
        <dbReference type="PROSITE" id="PS50893"/>
    </source>
</evidence>
<keyword evidence="7 12" id="KW-0067">ATP-binding</keyword>
<keyword evidence="3" id="KW-0813">Transport</keyword>
<dbReference type="GO" id="GO:0043190">
    <property type="term" value="C:ATP-binding cassette (ABC) transporter complex"/>
    <property type="evidence" value="ECO:0007669"/>
    <property type="project" value="TreeGrafter"/>
</dbReference>
<evidence type="ECO:0000256" key="8">
    <source>
        <dbReference type="ARBA" id="ARBA00022967"/>
    </source>
</evidence>
<keyword evidence="13" id="KW-1185">Reference proteome</keyword>
<dbReference type="AlphaFoldDB" id="A0A1T4XR12"/>
<keyword evidence="9" id="KW-0472">Membrane</keyword>
<evidence type="ECO:0000313" key="13">
    <source>
        <dbReference type="Proteomes" id="UP000190286"/>
    </source>
</evidence>
<dbReference type="PANTHER" id="PTHR43553:SF23">
    <property type="entry name" value="ABC TRANSPORTER ATP-BINDING COMPONENT"/>
    <property type="match status" value="1"/>
</dbReference>
<dbReference type="RefSeq" id="WP_078785050.1">
    <property type="nucleotide sequence ID" value="NZ_FUYF01000014.1"/>
</dbReference>
<dbReference type="GO" id="GO:0042626">
    <property type="term" value="F:ATPase-coupled transmembrane transporter activity"/>
    <property type="evidence" value="ECO:0007669"/>
    <property type="project" value="TreeGrafter"/>
</dbReference>
<name>A0A1T4XR12_9FIRM</name>
<dbReference type="SUPFAM" id="SSF52540">
    <property type="entry name" value="P-loop containing nucleoside triphosphate hydrolases"/>
    <property type="match status" value="2"/>
</dbReference>
<dbReference type="CDD" id="cd03225">
    <property type="entry name" value="ABC_cobalt_CbiO_domain1"/>
    <property type="match status" value="1"/>
</dbReference>
<dbReference type="InterPro" id="IPR017871">
    <property type="entry name" value="ABC_transporter-like_CS"/>
</dbReference>
<dbReference type="OrthoDB" id="501320at2"/>
<keyword evidence="4" id="KW-1003">Cell membrane</keyword>
<comment type="similarity">
    <text evidence="2">Belongs to the ABC transporter superfamily.</text>
</comment>
<sequence length="468" mass="50392">MIEAENASFTYQSAPSPALQDVTLTVQPGECVVLCGRSGCGKTTFTHLLNGLSPEFYPGTLTGRCTAAGLAAGEAAIEAYVPQVGSVFQNPKTQYFNVDTTAELAFPCENAGMEPQAIRRRVDEVVEQFRLGPLMDRSVFKLSGGEKQRVAFAAACMLGPRLLVLDEPTSNLDAAAIAQLHDMIAVMKRQGVTVVLAEHRLAWITDLADRYFFFAAGRLAAQWSAAEFAALPADTLAGYGLRARTLDDCRAGIRAKQSARCPGTPVLTLEGVTLGCDKKHPLRTLPDMSFAAGEIVGLMGRNGIGKSTMARTLCGLLEPVSGKICRNGRPANASERLRSSFLVMQDVNYQLFSDSVREEVLLGAAHPERCDAVLQALGLDGLADRHPMSLSGGQKQRVVVAAAMLSDKPLILLDEPTSGLDLGSMQQVGQLLQEWKAQGKTLLVITHDEELAANWCDRVIRWDDTEGV</sequence>
<dbReference type="PROSITE" id="PS00211">
    <property type="entry name" value="ABC_TRANSPORTER_1"/>
    <property type="match status" value="1"/>
</dbReference>
<evidence type="ECO:0000256" key="10">
    <source>
        <dbReference type="ARBA" id="ARBA00025157"/>
    </source>
</evidence>
<dbReference type="CDD" id="cd03226">
    <property type="entry name" value="ABC_cobalt_CbiO_domain2"/>
    <property type="match status" value="1"/>
</dbReference>
<dbReference type="InterPro" id="IPR003593">
    <property type="entry name" value="AAA+_ATPase"/>
</dbReference>
<evidence type="ECO:0000256" key="7">
    <source>
        <dbReference type="ARBA" id="ARBA00022840"/>
    </source>
</evidence>
<dbReference type="EMBL" id="FUYF01000014">
    <property type="protein sequence ID" value="SKA91996.1"/>
    <property type="molecule type" value="Genomic_DNA"/>
</dbReference>
<dbReference type="PANTHER" id="PTHR43553">
    <property type="entry name" value="HEAVY METAL TRANSPORTER"/>
    <property type="match status" value="1"/>
</dbReference>
<reference evidence="12 13" key="1">
    <citation type="submission" date="2017-02" db="EMBL/GenBank/DDBJ databases">
        <authorList>
            <person name="Peterson S.W."/>
        </authorList>
    </citation>
    <scope>NUCLEOTIDE SEQUENCE [LARGE SCALE GENOMIC DNA]</scope>
    <source>
        <strain evidence="12 13">ATCC 27749</strain>
    </source>
</reference>
<dbReference type="InterPro" id="IPR050095">
    <property type="entry name" value="ECF_ABC_transporter_ATP-bd"/>
</dbReference>
<keyword evidence="8" id="KW-1278">Translocase</keyword>
<comment type="subcellular location">
    <subcellularLocation>
        <location evidence="1">Cell membrane</location>
        <topology evidence="1">Peripheral membrane protein</topology>
    </subcellularLocation>
</comment>
<evidence type="ECO:0000256" key="4">
    <source>
        <dbReference type="ARBA" id="ARBA00022475"/>
    </source>
</evidence>
<dbReference type="PROSITE" id="PS50893">
    <property type="entry name" value="ABC_TRANSPORTER_2"/>
    <property type="match status" value="2"/>
</dbReference>
<dbReference type="GO" id="GO:0016887">
    <property type="term" value="F:ATP hydrolysis activity"/>
    <property type="evidence" value="ECO:0007669"/>
    <property type="project" value="InterPro"/>
</dbReference>
<evidence type="ECO:0000256" key="1">
    <source>
        <dbReference type="ARBA" id="ARBA00004202"/>
    </source>
</evidence>